<sequence>MTSLPDGKCDLCEGSGVIQWMQPDENGVLREQEHPCIRGCSGWWKQPDAERSQVVDVLDPTELGDR</sequence>
<dbReference type="RefSeq" id="WP_378268573.1">
    <property type="nucleotide sequence ID" value="NZ_JBHUKR010000019.1"/>
</dbReference>
<keyword evidence="2" id="KW-1185">Reference proteome</keyword>
<evidence type="ECO:0000313" key="1">
    <source>
        <dbReference type="EMBL" id="MFD2420492.1"/>
    </source>
</evidence>
<comment type="caution">
    <text evidence="1">The sequence shown here is derived from an EMBL/GenBank/DDBJ whole genome shotgun (WGS) entry which is preliminary data.</text>
</comment>
<protein>
    <submittedName>
        <fullName evidence="1">Uncharacterized protein</fullName>
    </submittedName>
</protein>
<evidence type="ECO:0000313" key="2">
    <source>
        <dbReference type="Proteomes" id="UP001597417"/>
    </source>
</evidence>
<dbReference type="Proteomes" id="UP001597417">
    <property type="component" value="Unassembled WGS sequence"/>
</dbReference>
<reference evidence="2" key="1">
    <citation type="journal article" date="2019" name="Int. J. Syst. Evol. Microbiol.">
        <title>The Global Catalogue of Microorganisms (GCM) 10K type strain sequencing project: providing services to taxonomists for standard genome sequencing and annotation.</title>
        <authorList>
            <consortium name="The Broad Institute Genomics Platform"/>
            <consortium name="The Broad Institute Genome Sequencing Center for Infectious Disease"/>
            <person name="Wu L."/>
            <person name="Ma J."/>
        </authorList>
    </citation>
    <scope>NUCLEOTIDE SEQUENCE [LARGE SCALE GENOMIC DNA]</scope>
    <source>
        <strain evidence="2">CGMCC 4.7645</strain>
    </source>
</reference>
<name>A0ABW5G0W2_9PSEU</name>
<organism evidence="1 2">
    <name type="scientific">Amycolatopsis pigmentata</name>
    <dbReference type="NCBI Taxonomy" id="450801"/>
    <lineage>
        <taxon>Bacteria</taxon>
        <taxon>Bacillati</taxon>
        <taxon>Actinomycetota</taxon>
        <taxon>Actinomycetes</taxon>
        <taxon>Pseudonocardiales</taxon>
        <taxon>Pseudonocardiaceae</taxon>
        <taxon>Amycolatopsis</taxon>
    </lineage>
</organism>
<gene>
    <name evidence="1" type="ORF">ACFSXZ_29610</name>
</gene>
<accession>A0ABW5G0W2</accession>
<proteinExistence type="predicted"/>
<dbReference type="EMBL" id="JBHUKR010000019">
    <property type="protein sequence ID" value="MFD2420492.1"/>
    <property type="molecule type" value="Genomic_DNA"/>
</dbReference>